<sequence>MGTSIPRKSNEMSSKGQGEIKCYTLSKDEIDAIVGKPIPAGHHKPINLRRRSKEEYPVAKVSKEDYLKERASGLTRSQAAEKLATTLLSLESYWLTKVWGIKSEAAENAEIVEYKARMEKEGGPEEVVVPAESKAPESVIGKATLTKAQAEAVEEVKGTASLASIVRTHVDYPDDWVDAYALNNIPLDTLIRSLYIGYEVELTVEERLLEVYSSYKGCGVDVFANVGAFRAGMKSVCDIAGIQVTGITV</sequence>
<evidence type="ECO:0000313" key="1">
    <source>
        <dbReference type="EMBL" id="OAB72837.1"/>
    </source>
</evidence>
<keyword evidence="2" id="KW-1185">Reference proteome</keyword>
<proteinExistence type="predicted"/>
<evidence type="ECO:0000313" key="2">
    <source>
        <dbReference type="Proteomes" id="UP000077134"/>
    </source>
</evidence>
<dbReference type="RefSeq" id="WP_232510260.1">
    <property type="nucleotide sequence ID" value="NZ_CP017770.1"/>
</dbReference>
<name>A0A162RL00_9BACL</name>
<dbReference type="EMBL" id="LSFN01000032">
    <property type="protein sequence ID" value="OAB72837.1"/>
    <property type="molecule type" value="Genomic_DNA"/>
</dbReference>
<dbReference type="Proteomes" id="UP000077134">
    <property type="component" value="Unassembled WGS sequence"/>
</dbReference>
<organism evidence="1 2">
    <name type="scientific">Paenibacillus crassostreae</name>
    <dbReference type="NCBI Taxonomy" id="1763538"/>
    <lineage>
        <taxon>Bacteria</taxon>
        <taxon>Bacillati</taxon>
        <taxon>Bacillota</taxon>
        <taxon>Bacilli</taxon>
        <taxon>Bacillales</taxon>
        <taxon>Paenibacillaceae</taxon>
        <taxon>Paenibacillus</taxon>
    </lineage>
</organism>
<accession>A0A162RL00</accession>
<dbReference type="AlphaFoldDB" id="A0A162RL00"/>
<comment type="caution">
    <text evidence="1">The sequence shown here is derived from an EMBL/GenBank/DDBJ whole genome shotgun (WGS) entry which is preliminary data.</text>
</comment>
<protein>
    <submittedName>
        <fullName evidence="1">Uncharacterized protein</fullName>
    </submittedName>
</protein>
<gene>
    <name evidence="1" type="ORF">PNBC_15510</name>
</gene>
<dbReference type="STRING" id="1763538.LPB68_04740"/>
<reference evidence="1 2" key="1">
    <citation type="submission" date="2016-02" db="EMBL/GenBank/DDBJ databases">
        <title>Paenibacillus sp. LPB0068, isolated from Crassostrea gigas.</title>
        <authorList>
            <person name="Shin S.-K."/>
            <person name="Yi H."/>
        </authorList>
    </citation>
    <scope>NUCLEOTIDE SEQUENCE [LARGE SCALE GENOMIC DNA]</scope>
    <source>
        <strain evidence="1 2">LPB0068</strain>
    </source>
</reference>